<comment type="similarity">
    <text evidence="1">Belongs to the PPP4R2 family.</text>
</comment>
<dbReference type="STRING" id="1182545.A0A072P875"/>
<accession>A0A072P875</accession>
<dbReference type="Proteomes" id="UP000027920">
    <property type="component" value="Unassembled WGS sequence"/>
</dbReference>
<sequence length="432" mass="45689">MRDNNLTPQAPTTPIRTLPPVPPFPSAVPESRVQNLLPTQELALDLSGDFINEVPAILLHLVHSITQTLRKAFVHRPPHTVQRLAELLLYPTKHYKTLPAYLRAMDRIVSVSSTADIFPLTEVPTTVNGVNGDGGLGILWNNNDTRNGYDGDSLGSDESLGGALLTPIPWLRNGISSVEDSGEHSAHLDSNSSASSDGLGEPIGLVGVSGNGDPLVPEREDGAVTQGELMRMEQEAGVVPLTQNREDTSVTRTMIDPDGDDGYLDEGEVIPHARGPDVVGSVDMGRVDGKDVELHIGSPPTGEQKQAADLNNARDVLATESSQNNTSASTVTGVSDSITGSSSTVDSEDFEIVHKECADEEDAMQLDDSTSTTTTKDKDTPLSNSEPTPAAEEQDGDIVLVDADDKTDDDASKDRASAENGSSSASAAPTLT</sequence>
<dbReference type="Pfam" id="PF09184">
    <property type="entry name" value="PPP4R2"/>
    <property type="match status" value="1"/>
</dbReference>
<feature type="compositionally biased region" description="Low complexity" evidence="2">
    <location>
        <begin position="418"/>
        <end position="432"/>
    </location>
</feature>
<evidence type="ECO:0000313" key="3">
    <source>
        <dbReference type="EMBL" id="KEF56259.1"/>
    </source>
</evidence>
<keyword evidence="4" id="KW-1185">Reference proteome</keyword>
<evidence type="ECO:0000256" key="1">
    <source>
        <dbReference type="ARBA" id="ARBA00009207"/>
    </source>
</evidence>
<feature type="region of interest" description="Disordered" evidence="2">
    <location>
        <begin position="179"/>
        <end position="217"/>
    </location>
</feature>
<dbReference type="GO" id="GO:0005634">
    <property type="term" value="C:nucleus"/>
    <property type="evidence" value="ECO:0007669"/>
    <property type="project" value="TreeGrafter"/>
</dbReference>
<feature type="region of interest" description="Disordered" evidence="2">
    <location>
        <begin position="1"/>
        <end position="24"/>
    </location>
</feature>
<feature type="compositionally biased region" description="Polar residues" evidence="2">
    <location>
        <begin position="1"/>
        <end position="15"/>
    </location>
</feature>
<feature type="compositionally biased region" description="Polar residues" evidence="2">
    <location>
        <begin position="319"/>
        <end position="345"/>
    </location>
</feature>
<gene>
    <name evidence="3" type="ORF">A1O9_07840</name>
</gene>
<protein>
    <recommendedName>
        <fullName evidence="5">Protein phosphatase 4 core regulatory subunit R2</fullName>
    </recommendedName>
</protein>
<evidence type="ECO:0000256" key="2">
    <source>
        <dbReference type="SAM" id="MobiDB-lite"/>
    </source>
</evidence>
<dbReference type="GeneID" id="25282753"/>
<organism evidence="3 4">
    <name type="scientific">Exophiala aquamarina CBS 119918</name>
    <dbReference type="NCBI Taxonomy" id="1182545"/>
    <lineage>
        <taxon>Eukaryota</taxon>
        <taxon>Fungi</taxon>
        <taxon>Dikarya</taxon>
        <taxon>Ascomycota</taxon>
        <taxon>Pezizomycotina</taxon>
        <taxon>Eurotiomycetes</taxon>
        <taxon>Chaetothyriomycetidae</taxon>
        <taxon>Chaetothyriales</taxon>
        <taxon>Herpotrichiellaceae</taxon>
        <taxon>Exophiala</taxon>
    </lineage>
</organism>
<name>A0A072P875_9EURO</name>
<dbReference type="OrthoDB" id="341898at2759"/>
<feature type="region of interest" description="Disordered" evidence="2">
    <location>
        <begin position="318"/>
        <end position="432"/>
    </location>
</feature>
<proteinExistence type="inferred from homology"/>
<dbReference type="InterPro" id="IPR015267">
    <property type="entry name" value="PPP4R2"/>
</dbReference>
<evidence type="ECO:0008006" key="5">
    <source>
        <dbReference type="Google" id="ProtNLM"/>
    </source>
</evidence>
<comment type="caution">
    <text evidence="3">The sequence shown here is derived from an EMBL/GenBank/DDBJ whole genome shotgun (WGS) entry which is preliminary data.</text>
</comment>
<dbReference type="GO" id="GO:0019888">
    <property type="term" value="F:protein phosphatase regulator activity"/>
    <property type="evidence" value="ECO:0007669"/>
    <property type="project" value="InterPro"/>
</dbReference>
<dbReference type="AlphaFoldDB" id="A0A072P875"/>
<dbReference type="GO" id="GO:0005737">
    <property type="term" value="C:cytoplasm"/>
    <property type="evidence" value="ECO:0007669"/>
    <property type="project" value="TreeGrafter"/>
</dbReference>
<dbReference type="HOGENOM" id="CLU_024587_0_0_1"/>
<dbReference type="VEuPathDB" id="FungiDB:A1O9_07840"/>
<dbReference type="RefSeq" id="XP_013258849.1">
    <property type="nucleotide sequence ID" value="XM_013403395.1"/>
</dbReference>
<evidence type="ECO:0000313" key="4">
    <source>
        <dbReference type="Proteomes" id="UP000027920"/>
    </source>
</evidence>
<feature type="compositionally biased region" description="Low complexity" evidence="2">
    <location>
        <begin position="188"/>
        <end position="200"/>
    </location>
</feature>
<dbReference type="EMBL" id="AMGV01000006">
    <property type="protein sequence ID" value="KEF56259.1"/>
    <property type="molecule type" value="Genomic_DNA"/>
</dbReference>
<reference evidence="3 4" key="1">
    <citation type="submission" date="2013-03" db="EMBL/GenBank/DDBJ databases">
        <title>The Genome Sequence of Exophiala aquamarina CBS 119918.</title>
        <authorList>
            <consortium name="The Broad Institute Genomics Platform"/>
            <person name="Cuomo C."/>
            <person name="de Hoog S."/>
            <person name="Gorbushina A."/>
            <person name="Walker B."/>
            <person name="Young S.K."/>
            <person name="Zeng Q."/>
            <person name="Gargeya S."/>
            <person name="Fitzgerald M."/>
            <person name="Haas B."/>
            <person name="Abouelleil A."/>
            <person name="Allen A.W."/>
            <person name="Alvarado L."/>
            <person name="Arachchi H.M."/>
            <person name="Berlin A.M."/>
            <person name="Chapman S.B."/>
            <person name="Gainer-Dewar J."/>
            <person name="Goldberg J."/>
            <person name="Griggs A."/>
            <person name="Gujja S."/>
            <person name="Hansen M."/>
            <person name="Howarth C."/>
            <person name="Imamovic A."/>
            <person name="Ireland A."/>
            <person name="Larimer J."/>
            <person name="McCowan C."/>
            <person name="Murphy C."/>
            <person name="Pearson M."/>
            <person name="Poon T.W."/>
            <person name="Priest M."/>
            <person name="Roberts A."/>
            <person name="Saif S."/>
            <person name="Shea T."/>
            <person name="Sisk P."/>
            <person name="Sykes S."/>
            <person name="Wortman J."/>
            <person name="Nusbaum C."/>
            <person name="Birren B."/>
        </authorList>
    </citation>
    <scope>NUCLEOTIDE SEQUENCE [LARGE SCALE GENOMIC DNA]</scope>
    <source>
        <strain evidence="3 4">CBS 119918</strain>
    </source>
</reference>
<dbReference type="PANTHER" id="PTHR16487">
    <property type="entry name" value="PPP4R2-RELATED PROTEIN"/>
    <property type="match status" value="1"/>
</dbReference>
<dbReference type="PANTHER" id="PTHR16487:SF0">
    <property type="entry name" value="PROTEIN PHOSPHATASE 4 REGULATORY SUBUNIT 2-RELATED"/>
    <property type="match status" value="1"/>
</dbReference>
<dbReference type="GO" id="GO:0030289">
    <property type="term" value="C:protein phosphatase 4 complex"/>
    <property type="evidence" value="ECO:0007669"/>
    <property type="project" value="InterPro"/>
</dbReference>